<organism evidence="1 2">
    <name type="scientific">Archangium gephyra</name>
    <dbReference type="NCBI Taxonomy" id="48"/>
    <lineage>
        <taxon>Bacteria</taxon>
        <taxon>Pseudomonadati</taxon>
        <taxon>Myxococcota</taxon>
        <taxon>Myxococcia</taxon>
        <taxon>Myxococcales</taxon>
        <taxon>Cystobacterineae</taxon>
        <taxon>Archangiaceae</taxon>
        <taxon>Archangium</taxon>
    </lineage>
</organism>
<evidence type="ECO:0000313" key="1">
    <source>
        <dbReference type="EMBL" id="REG32319.1"/>
    </source>
</evidence>
<name>A0ABX9K369_9BACT</name>
<keyword evidence="2" id="KW-1185">Reference proteome</keyword>
<dbReference type="Proteomes" id="UP000256345">
    <property type="component" value="Unassembled WGS sequence"/>
</dbReference>
<reference evidence="1 2" key="1">
    <citation type="submission" date="2018-08" db="EMBL/GenBank/DDBJ databases">
        <title>Genomic Encyclopedia of Archaeal and Bacterial Type Strains, Phase II (KMG-II): from individual species to whole genera.</title>
        <authorList>
            <person name="Goeker M."/>
        </authorList>
    </citation>
    <scope>NUCLEOTIDE SEQUENCE [LARGE SCALE GENOMIC DNA]</scope>
    <source>
        <strain evidence="1 2">DSM 2261</strain>
    </source>
</reference>
<comment type="caution">
    <text evidence="1">The sequence shown here is derived from an EMBL/GenBank/DDBJ whole genome shotgun (WGS) entry which is preliminary data.</text>
</comment>
<protein>
    <submittedName>
        <fullName evidence="1">Uncharacterized protein (TIGR02265 family)</fullName>
    </submittedName>
</protein>
<gene>
    <name evidence="1" type="ORF">ATI61_105647</name>
</gene>
<dbReference type="NCBIfam" id="TIGR02265">
    <property type="entry name" value="Mxa_TIGR02265"/>
    <property type="match status" value="1"/>
</dbReference>
<dbReference type="EMBL" id="QUMU01000005">
    <property type="protein sequence ID" value="REG32319.1"/>
    <property type="molecule type" value="Genomic_DNA"/>
</dbReference>
<evidence type="ECO:0000313" key="2">
    <source>
        <dbReference type="Proteomes" id="UP000256345"/>
    </source>
</evidence>
<dbReference type="InterPro" id="IPR011751">
    <property type="entry name" value="Mxa_paralog_2265"/>
</dbReference>
<dbReference type="Pfam" id="PF09536">
    <property type="entry name" value="DUF2378"/>
    <property type="match status" value="1"/>
</dbReference>
<proteinExistence type="predicted"/>
<accession>A0ABX9K369</accession>
<sequence>MACSSRTRSCIGTHAVGTRMMQDSFSGRATQGSFFEGLFVRSLQASGPFADELRACGYDPRNPKAIYPIEVWNAALEVAWRHCYTGWTREAAYREMGRQLGLGFLQTWMGKVVDMGLPMLGPERLMGRVPSLLALDTFRYEVRVLPLGWHQYRVSIRNDPDAKPDLIAGLLEAGLSRTGVKPTTTVVMRSGPDFDIDVSW</sequence>